<accession>A0A286A3S3</accession>
<dbReference type="AlphaFoldDB" id="A0A286A3S3"/>
<name>A0A286A3S3_9PROT</name>
<dbReference type="RefSeq" id="WP_097103775.1">
    <property type="nucleotide sequence ID" value="NZ_OCMU01000001.1"/>
</dbReference>
<proteinExistence type="predicted"/>
<dbReference type="Proteomes" id="UP000219335">
    <property type="component" value="Unassembled WGS sequence"/>
</dbReference>
<reference evidence="1 2" key="1">
    <citation type="submission" date="2017-09" db="EMBL/GenBank/DDBJ databases">
        <authorList>
            <person name="Ehlers B."/>
            <person name="Leendertz F.H."/>
        </authorList>
    </citation>
    <scope>NUCLEOTIDE SEQUENCE [LARGE SCALE GENOMIC DNA]</scope>
    <source>
        <strain evidence="1 2">Nm42</strain>
    </source>
</reference>
<evidence type="ECO:0000313" key="1">
    <source>
        <dbReference type="EMBL" id="SOD16517.1"/>
    </source>
</evidence>
<protein>
    <submittedName>
        <fullName evidence="1">Uncharacterized protein</fullName>
    </submittedName>
</protein>
<gene>
    <name evidence="1" type="ORF">SAMN06297164_0602</name>
</gene>
<evidence type="ECO:0000313" key="2">
    <source>
        <dbReference type="Proteomes" id="UP000219335"/>
    </source>
</evidence>
<sequence>MNKLKIIDLRTNGIVFIKVLEEVELIILRQSPDLFFDSIWFEVNVQKEVIRENRSNYKMIVIDDYNNFISGWPKARVISLEDYK</sequence>
<organism evidence="1 2">
    <name type="scientific">Nitrosomonas ureae</name>
    <dbReference type="NCBI Taxonomy" id="44577"/>
    <lineage>
        <taxon>Bacteria</taxon>
        <taxon>Pseudomonadati</taxon>
        <taxon>Pseudomonadota</taxon>
        <taxon>Betaproteobacteria</taxon>
        <taxon>Nitrosomonadales</taxon>
        <taxon>Nitrosomonadaceae</taxon>
        <taxon>Nitrosomonas</taxon>
    </lineage>
</organism>
<dbReference type="EMBL" id="OCMU01000001">
    <property type="protein sequence ID" value="SOD16517.1"/>
    <property type="molecule type" value="Genomic_DNA"/>
</dbReference>